<evidence type="ECO:0008006" key="5">
    <source>
        <dbReference type="Google" id="ProtNLM"/>
    </source>
</evidence>
<feature type="non-terminal residue" evidence="3">
    <location>
        <position position="1"/>
    </location>
</feature>
<evidence type="ECO:0000256" key="1">
    <source>
        <dbReference type="SAM" id="Coils"/>
    </source>
</evidence>
<comment type="caution">
    <text evidence="3">The sequence shown here is derived from an EMBL/GenBank/DDBJ whole genome shotgun (WGS) entry which is preliminary data.</text>
</comment>
<dbReference type="PANTHER" id="PTHR31540:SF1">
    <property type="entry name" value="CENTROSOMAL PROTEIN OF 131 KDA"/>
    <property type="match status" value="1"/>
</dbReference>
<feature type="coiled-coil region" evidence="1">
    <location>
        <begin position="104"/>
        <end position="185"/>
    </location>
</feature>
<feature type="compositionally biased region" description="Basic and acidic residues" evidence="2">
    <location>
        <begin position="551"/>
        <end position="565"/>
    </location>
</feature>
<proteinExistence type="predicted"/>
<feature type="region of interest" description="Disordered" evidence="2">
    <location>
        <begin position="539"/>
        <end position="565"/>
    </location>
</feature>
<dbReference type="InterPro" id="IPR030465">
    <property type="entry name" value="CEP131"/>
</dbReference>
<name>A0ABQ9K058_9CUCU</name>
<evidence type="ECO:0000313" key="4">
    <source>
        <dbReference type="Proteomes" id="UP001162164"/>
    </source>
</evidence>
<keyword evidence="4" id="KW-1185">Reference proteome</keyword>
<sequence length="587" mass="68993">SDHLKKERAVSFSIDVGGGIRNDSLATENNGHNGSSNYNELLSFLDEVDKNCTKSLLSAKEGAILATKLIQTSIKLDTIPKPEDLKALNVEELSQQIIDLSLRVKDKNSSVSLLQSELSNLRDQVMKQQKQTESVVRQKLKQQKEEYEDVIKRHQKFIDQLIADKRALNQQCEGLIQEMKVLEDRYNTNTRALEHKHQVEMKKLKEMQIAGEKIRRERWIDSKTQKIKELTVKSIEPEIQSMEKRQQQDLADLRALHKREIEDLELKSAKRMQQQCEEIRKQLVEEREKALAHERDVMRQSPFLGTKKLVETEENGYQEQRRRLHADHANRIQECEEREAAALAERDRAIKQAQEEFEDRLQVVIRRHSNEIRLLKESSQIEFETWQNNFKKQQAQLLAEKEGAIREQCRRERDREIEAVIDRLENEACENKAQLEQSTENRIRRLKEKYEKEIKDLEMAERDSKNRYCEAKAKLLDCEETVLGLKATVKQLEIQAKQHKELSEKLTNERSNLKEVLKSEMKDEVRALEREVAQLRNSRDKELQQLYSSGEKGRDPERTPGEHKALQEKCVYLESMLEQQRKEFLIK</sequence>
<evidence type="ECO:0000256" key="2">
    <source>
        <dbReference type="SAM" id="MobiDB-lite"/>
    </source>
</evidence>
<feature type="coiled-coil region" evidence="1">
    <location>
        <begin position="247"/>
        <end position="296"/>
    </location>
</feature>
<accession>A0ABQ9K058</accession>
<reference evidence="3" key="1">
    <citation type="journal article" date="2023" name="Insect Mol. Biol.">
        <title>Genome sequencing provides insights into the evolution of gene families encoding plant cell wall-degrading enzymes in longhorned beetles.</title>
        <authorList>
            <person name="Shin N.R."/>
            <person name="Okamura Y."/>
            <person name="Kirsch R."/>
            <person name="Pauchet Y."/>
        </authorList>
    </citation>
    <scope>NUCLEOTIDE SEQUENCE</scope>
    <source>
        <strain evidence="3">MMC_N1</strain>
    </source>
</reference>
<dbReference type="Proteomes" id="UP001162164">
    <property type="component" value="Unassembled WGS sequence"/>
</dbReference>
<keyword evidence="1" id="KW-0175">Coiled coil</keyword>
<protein>
    <recommendedName>
        <fullName evidence="5">5-azacytidine-induced protein 1</fullName>
    </recommendedName>
</protein>
<organism evidence="3 4">
    <name type="scientific">Molorchus minor</name>
    <dbReference type="NCBI Taxonomy" id="1323400"/>
    <lineage>
        <taxon>Eukaryota</taxon>
        <taxon>Metazoa</taxon>
        <taxon>Ecdysozoa</taxon>
        <taxon>Arthropoda</taxon>
        <taxon>Hexapoda</taxon>
        <taxon>Insecta</taxon>
        <taxon>Pterygota</taxon>
        <taxon>Neoptera</taxon>
        <taxon>Endopterygota</taxon>
        <taxon>Coleoptera</taxon>
        <taxon>Polyphaga</taxon>
        <taxon>Cucujiformia</taxon>
        <taxon>Chrysomeloidea</taxon>
        <taxon>Cerambycidae</taxon>
        <taxon>Lamiinae</taxon>
        <taxon>Monochamini</taxon>
        <taxon>Molorchus</taxon>
    </lineage>
</organism>
<evidence type="ECO:0000313" key="3">
    <source>
        <dbReference type="EMBL" id="KAJ8983980.1"/>
    </source>
</evidence>
<dbReference type="EMBL" id="JAPWTJ010000053">
    <property type="protein sequence ID" value="KAJ8983980.1"/>
    <property type="molecule type" value="Genomic_DNA"/>
</dbReference>
<dbReference type="PANTHER" id="PTHR31540">
    <property type="entry name" value="CENTROSOMAL PROTEIN OF 131 KDA"/>
    <property type="match status" value="1"/>
</dbReference>
<gene>
    <name evidence="3" type="ORF">NQ317_008685</name>
</gene>